<keyword evidence="2" id="KW-1185">Reference proteome</keyword>
<reference evidence="1 2" key="1">
    <citation type="submission" date="2019-01" db="EMBL/GenBank/DDBJ databases">
        <title>Sequencing of cultivated peanut Arachis hypogaea provides insights into genome evolution and oil improvement.</title>
        <authorList>
            <person name="Chen X."/>
        </authorList>
    </citation>
    <scope>NUCLEOTIDE SEQUENCE [LARGE SCALE GENOMIC DNA]</scope>
    <source>
        <strain evidence="2">cv. Fuhuasheng</strain>
        <tissue evidence="1">Leaves</tissue>
    </source>
</reference>
<proteinExistence type="predicted"/>
<comment type="caution">
    <text evidence="1">The sequence shown here is derived from an EMBL/GenBank/DDBJ whole genome shotgun (WGS) entry which is preliminary data.</text>
</comment>
<name>A0A445DUA5_ARAHY</name>
<protein>
    <submittedName>
        <fullName evidence="1">Uncharacterized protein</fullName>
    </submittedName>
</protein>
<evidence type="ECO:0000313" key="2">
    <source>
        <dbReference type="Proteomes" id="UP000289738"/>
    </source>
</evidence>
<evidence type="ECO:0000313" key="1">
    <source>
        <dbReference type="EMBL" id="RYR66691.1"/>
    </source>
</evidence>
<dbReference type="PANTHER" id="PTHR31973">
    <property type="entry name" value="POLYPROTEIN, PUTATIVE-RELATED"/>
    <property type="match status" value="1"/>
</dbReference>
<organism evidence="1 2">
    <name type="scientific">Arachis hypogaea</name>
    <name type="common">Peanut</name>
    <dbReference type="NCBI Taxonomy" id="3818"/>
    <lineage>
        <taxon>Eukaryota</taxon>
        <taxon>Viridiplantae</taxon>
        <taxon>Streptophyta</taxon>
        <taxon>Embryophyta</taxon>
        <taxon>Tracheophyta</taxon>
        <taxon>Spermatophyta</taxon>
        <taxon>Magnoliopsida</taxon>
        <taxon>eudicotyledons</taxon>
        <taxon>Gunneridae</taxon>
        <taxon>Pentapetalae</taxon>
        <taxon>rosids</taxon>
        <taxon>fabids</taxon>
        <taxon>Fabales</taxon>
        <taxon>Fabaceae</taxon>
        <taxon>Papilionoideae</taxon>
        <taxon>50 kb inversion clade</taxon>
        <taxon>dalbergioids sensu lato</taxon>
        <taxon>Dalbergieae</taxon>
        <taxon>Pterocarpus clade</taxon>
        <taxon>Arachis</taxon>
    </lineage>
</organism>
<gene>
    <name evidence="1" type="ORF">Ahy_A03g012753</name>
</gene>
<accession>A0A445DUA5</accession>
<dbReference type="PANTHER" id="PTHR31973:SF195">
    <property type="entry name" value="MUDR FAMILY TRANSPOSASE"/>
    <property type="match status" value="1"/>
</dbReference>
<dbReference type="Proteomes" id="UP000289738">
    <property type="component" value="Chromosome A03"/>
</dbReference>
<sequence length="213" mass="24662">MYNESRAQMSFIEFDNKKEFESNLRVASPDEDKDQGDGPIEANVTDVANALANQHPFEELSFMRVLDLEGNCHYGMKDYTIRRGADYRVYESEPLKFYVKCTEYMSGCDWLIRVSMVRRKYCWVITRYNGSHTCTRVTISQDHSKLDSNTIAEAINPLVKADPSIKVKSIIAEVQLKFNYTISYCKVWLAKQKLVEKNIRRLGSIARCFAHMV</sequence>
<dbReference type="EMBL" id="SDMP01000003">
    <property type="protein sequence ID" value="RYR66691.1"/>
    <property type="molecule type" value="Genomic_DNA"/>
</dbReference>
<dbReference type="AlphaFoldDB" id="A0A445DUA5"/>